<feature type="domain" description="Aminotransferase class V" evidence="1">
    <location>
        <begin position="142"/>
        <end position="383"/>
    </location>
</feature>
<organism evidence="2 3">
    <name type="scientific">Capitella teleta</name>
    <name type="common">Polychaete worm</name>
    <dbReference type="NCBI Taxonomy" id="283909"/>
    <lineage>
        <taxon>Eukaryota</taxon>
        <taxon>Metazoa</taxon>
        <taxon>Spiralia</taxon>
        <taxon>Lophotrochozoa</taxon>
        <taxon>Annelida</taxon>
        <taxon>Polychaeta</taxon>
        <taxon>Sedentaria</taxon>
        <taxon>Scolecida</taxon>
        <taxon>Capitellidae</taxon>
        <taxon>Capitella</taxon>
    </lineage>
</organism>
<dbReference type="InterPro" id="IPR015424">
    <property type="entry name" value="PyrdxlP-dep_Trfase"/>
</dbReference>
<dbReference type="HOGENOM" id="CLU_003433_9_3_1"/>
<evidence type="ECO:0000313" key="2">
    <source>
        <dbReference type="EnsemblMetazoa" id="CapteP204913"/>
    </source>
</evidence>
<dbReference type="PANTHER" id="PTHR43686:SF1">
    <property type="entry name" value="AMINOTRAN_5 DOMAIN-CONTAINING PROTEIN"/>
    <property type="match status" value="1"/>
</dbReference>
<feature type="domain" description="Aminotransferase class V" evidence="1">
    <location>
        <begin position="43"/>
        <end position="126"/>
    </location>
</feature>
<accession>X2A6N2</accession>
<dbReference type="Proteomes" id="UP000014760">
    <property type="component" value="Unassembled WGS sequence"/>
</dbReference>
<evidence type="ECO:0000259" key="1">
    <source>
        <dbReference type="Pfam" id="PF00266"/>
    </source>
</evidence>
<dbReference type="OMA" id="PYLDIDM"/>
<dbReference type="EMBL" id="AMQN01011990">
    <property type="status" value="NOT_ANNOTATED_CDS"/>
    <property type="molecule type" value="Genomic_DNA"/>
</dbReference>
<dbReference type="AlphaFoldDB" id="X2A6N2"/>
<reference evidence="3" key="2">
    <citation type="journal article" date="2013" name="Nature">
        <title>Insights into bilaterian evolution from three spiralian genomes.</title>
        <authorList>
            <person name="Simakov O."/>
            <person name="Marletaz F."/>
            <person name="Cho S.J."/>
            <person name="Edsinger-Gonzales E."/>
            <person name="Havlak P."/>
            <person name="Hellsten U."/>
            <person name="Kuo D.H."/>
            <person name="Larsson T."/>
            <person name="Lv J."/>
            <person name="Arendt D."/>
            <person name="Savage R."/>
            <person name="Osoegawa K."/>
            <person name="de Jong P."/>
            <person name="Grimwood J."/>
            <person name="Chapman J.A."/>
            <person name="Shapiro H."/>
            <person name="Aerts A."/>
            <person name="Otillar R.P."/>
            <person name="Terry A.Y."/>
            <person name="Boore J.L."/>
            <person name="Grigoriev I.V."/>
            <person name="Lindberg D.R."/>
            <person name="Seaver E.C."/>
            <person name="Weisblat D.A."/>
            <person name="Putnam N.H."/>
            <person name="Rokhsar D.S."/>
        </authorList>
    </citation>
    <scope>NUCLEOTIDE SEQUENCE</scope>
    <source>
        <strain evidence="3">I ESC-2004</strain>
    </source>
</reference>
<proteinExistence type="predicted"/>
<dbReference type="EMBL" id="AMQN01011991">
    <property type="status" value="NOT_ANNOTATED_CDS"/>
    <property type="molecule type" value="Genomic_DNA"/>
</dbReference>
<sequence>MGSCKSRVADVYENNETILEVIRNQTIGAKSDYEGPFGRKTVIYCDYTASGRALQFTEDYITEHVLPFYANTHSTSSATARITTRYRANARSIIRKCVNAGVDDEVIFTGAGTTSAIHKVIHSLQLNDPDVASQTIIRIKDTPSGEINYTDLTRLLVDCQSRYSLIIGAFSAASNITGILTDTDAVSAILHSYGALAFWDYATAAPYLPIDMNPRTELSHKDAVYFSPHKFIGGVSTPGVLVAKHAVFRNPVPEGCGGGTVQYVFRTKHGYSQSIPEREEGGTPAIVGSIRAGLALQVKAMVGETNIEERDNYFCRMALRKLRKHPNIVILGNTKARRLPIFSILIKHQSSKKSLHYNFVARLLNDLYGLQVRGGCACAGPYALDLMGISEEDIDEIYGHSARGHRKDGKGGIPWNLIRPGFVRFNLAYFLTEETVKYVLHAVSMVASHGWRLLPLYKPDIKTGEWNHRTFKPKWQQLGEELHVLKSSKPGSKHNRHKEGNISVEISLSVEVKKQSKWNVRTRRFFILGYICDDQGTTVFRTKISLSVEVKKQSKWNVRTRRFFILGYICDDQGTTVFRTKDQVKDTSILYAKESSANRVPGNLEHGRHFVS</sequence>
<reference evidence="3" key="1">
    <citation type="submission" date="2012-12" db="EMBL/GenBank/DDBJ databases">
        <authorList>
            <person name="Hellsten U."/>
            <person name="Grimwood J."/>
            <person name="Chapman J.A."/>
            <person name="Shapiro H."/>
            <person name="Aerts A."/>
            <person name="Otillar R.P."/>
            <person name="Terry A.Y."/>
            <person name="Boore J.L."/>
            <person name="Simakov O."/>
            <person name="Marletaz F."/>
            <person name="Cho S.-J."/>
            <person name="Edsinger-Gonzales E."/>
            <person name="Havlak P."/>
            <person name="Kuo D.-H."/>
            <person name="Larsson T."/>
            <person name="Lv J."/>
            <person name="Arendt D."/>
            <person name="Savage R."/>
            <person name="Osoegawa K."/>
            <person name="de Jong P."/>
            <person name="Lindberg D.R."/>
            <person name="Seaver E.C."/>
            <person name="Weisblat D.A."/>
            <person name="Putnam N.H."/>
            <person name="Grigoriev I.V."/>
            <person name="Rokhsar D.S."/>
        </authorList>
    </citation>
    <scope>NUCLEOTIDE SEQUENCE</scope>
    <source>
        <strain evidence="3">I ESC-2004</strain>
    </source>
</reference>
<dbReference type="EnsemblMetazoa" id="CapteT204913">
    <property type="protein sequence ID" value="CapteP204913"/>
    <property type="gene ID" value="CapteG204913"/>
</dbReference>
<name>X2A6N2_CAPTE</name>
<dbReference type="Gene3D" id="3.40.640.10">
    <property type="entry name" value="Type I PLP-dependent aspartate aminotransferase-like (Major domain)"/>
    <property type="match status" value="1"/>
</dbReference>
<dbReference type="SUPFAM" id="SSF53383">
    <property type="entry name" value="PLP-dependent transferases"/>
    <property type="match status" value="1"/>
</dbReference>
<dbReference type="Gene3D" id="3.90.1150.10">
    <property type="entry name" value="Aspartate Aminotransferase, domain 1"/>
    <property type="match status" value="1"/>
</dbReference>
<dbReference type="PANTHER" id="PTHR43686">
    <property type="entry name" value="SULFURTRANSFERASE-RELATED"/>
    <property type="match status" value="1"/>
</dbReference>
<evidence type="ECO:0000313" key="3">
    <source>
        <dbReference type="Proteomes" id="UP000014760"/>
    </source>
</evidence>
<dbReference type="InterPro" id="IPR015421">
    <property type="entry name" value="PyrdxlP-dep_Trfase_major"/>
</dbReference>
<protein>
    <recommendedName>
        <fullName evidence="1">Aminotransferase class V domain-containing protein</fullName>
    </recommendedName>
</protein>
<dbReference type="InterPro" id="IPR015422">
    <property type="entry name" value="PyrdxlP-dep_Trfase_small"/>
</dbReference>
<dbReference type="InterPro" id="IPR000192">
    <property type="entry name" value="Aminotrans_V_dom"/>
</dbReference>
<reference evidence="2" key="3">
    <citation type="submission" date="2015-06" db="UniProtKB">
        <authorList>
            <consortium name="EnsemblMetazoa"/>
        </authorList>
    </citation>
    <scope>IDENTIFICATION</scope>
</reference>
<keyword evidence="3" id="KW-1185">Reference proteome</keyword>
<dbReference type="Pfam" id="PF00266">
    <property type="entry name" value="Aminotran_5"/>
    <property type="match status" value="2"/>
</dbReference>